<dbReference type="Gene3D" id="1.10.510.10">
    <property type="entry name" value="Transferase(Phosphotransferase) domain 1"/>
    <property type="match status" value="1"/>
</dbReference>
<sequence length="156" mass="18219">MSHPNIYSLYQVVETDTSFYLIVEYLPGGELFDYILQKGSLGEPEARSIFRELVSAIGYAHQKGVAHRDLKPLAELICWRFNEVFKVSFWRRIWSPTVYGLDHCEQLFDSWSAYPWIYSMRRFRQTSPDVDDVRIRGHLGRSSEPRPAVGIGEFPR</sequence>
<evidence type="ECO:0000313" key="4">
    <source>
        <dbReference type="EMBL" id="VDN16028.1"/>
    </source>
</evidence>
<dbReference type="GO" id="GO:0005524">
    <property type="term" value="F:ATP binding"/>
    <property type="evidence" value="ECO:0007669"/>
    <property type="project" value="UniProtKB-KW"/>
</dbReference>
<dbReference type="Pfam" id="PF00069">
    <property type="entry name" value="Pkinase"/>
    <property type="match status" value="1"/>
</dbReference>
<protein>
    <recommendedName>
        <fullName evidence="3">Protein kinase domain-containing protein</fullName>
    </recommendedName>
</protein>
<reference evidence="4 5" key="1">
    <citation type="submission" date="2018-11" db="EMBL/GenBank/DDBJ databases">
        <authorList>
            <consortium name="Pathogen Informatics"/>
        </authorList>
    </citation>
    <scope>NUCLEOTIDE SEQUENCE [LARGE SCALE GENOMIC DNA]</scope>
</reference>
<dbReference type="SUPFAM" id="SSF56112">
    <property type="entry name" value="Protein kinase-like (PK-like)"/>
    <property type="match status" value="1"/>
</dbReference>
<dbReference type="Proteomes" id="UP000281553">
    <property type="component" value="Unassembled WGS sequence"/>
</dbReference>
<proteinExistence type="predicted"/>
<evidence type="ECO:0000313" key="5">
    <source>
        <dbReference type="Proteomes" id="UP000281553"/>
    </source>
</evidence>
<feature type="domain" description="Protein kinase" evidence="3">
    <location>
        <begin position="1"/>
        <end position="156"/>
    </location>
</feature>
<dbReference type="EMBL" id="UYRU01064415">
    <property type="protein sequence ID" value="VDN16028.1"/>
    <property type="molecule type" value="Genomic_DNA"/>
</dbReference>
<gene>
    <name evidence="4" type="ORF">DILT_LOCUS11859</name>
</gene>
<dbReference type="GO" id="GO:0005737">
    <property type="term" value="C:cytoplasm"/>
    <property type="evidence" value="ECO:0007669"/>
    <property type="project" value="TreeGrafter"/>
</dbReference>
<organism evidence="4 5">
    <name type="scientific">Dibothriocephalus latus</name>
    <name type="common">Fish tapeworm</name>
    <name type="synonym">Diphyllobothrium latum</name>
    <dbReference type="NCBI Taxonomy" id="60516"/>
    <lineage>
        <taxon>Eukaryota</taxon>
        <taxon>Metazoa</taxon>
        <taxon>Spiralia</taxon>
        <taxon>Lophotrochozoa</taxon>
        <taxon>Platyhelminthes</taxon>
        <taxon>Cestoda</taxon>
        <taxon>Eucestoda</taxon>
        <taxon>Diphyllobothriidea</taxon>
        <taxon>Diphyllobothriidae</taxon>
        <taxon>Dibothriocephalus</taxon>
    </lineage>
</organism>
<evidence type="ECO:0000256" key="1">
    <source>
        <dbReference type="ARBA" id="ARBA00022741"/>
    </source>
</evidence>
<evidence type="ECO:0000256" key="2">
    <source>
        <dbReference type="ARBA" id="ARBA00022840"/>
    </source>
</evidence>
<dbReference type="AlphaFoldDB" id="A0A3P7M106"/>
<dbReference type="PANTHER" id="PTHR24346">
    <property type="entry name" value="MAP/MICROTUBULE AFFINITY-REGULATING KINASE"/>
    <property type="match status" value="1"/>
</dbReference>
<name>A0A3P7M106_DIBLA</name>
<dbReference type="SMART" id="SM00220">
    <property type="entry name" value="S_TKc"/>
    <property type="match status" value="1"/>
</dbReference>
<dbReference type="InterPro" id="IPR011009">
    <property type="entry name" value="Kinase-like_dom_sf"/>
</dbReference>
<dbReference type="InterPro" id="IPR000719">
    <property type="entry name" value="Prot_kinase_dom"/>
</dbReference>
<keyword evidence="1" id="KW-0547">Nucleotide-binding</keyword>
<dbReference type="GO" id="GO:0004674">
    <property type="term" value="F:protein serine/threonine kinase activity"/>
    <property type="evidence" value="ECO:0007669"/>
    <property type="project" value="TreeGrafter"/>
</dbReference>
<accession>A0A3P7M106</accession>
<keyword evidence="2" id="KW-0067">ATP-binding</keyword>
<evidence type="ECO:0000259" key="3">
    <source>
        <dbReference type="PROSITE" id="PS50011"/>
    </source>
</evidence>
<dbReference type="PANTHER" id="PTHR24346:SF30">
    <property type="entry name" value="MATERNAL EMBRYONIC LEUCINE ZIPPER KINASE"/>
    <property type="match status" value="1"/>
</dbReference>
<dbReference type="GO" id="GO:0035556">
    <property type="term" value="P:intracellular signal transduction"/>
    <property type="evidence" value="ECO:0007669"/>
    <property type="project" value="TreeGrafter"/>
</dbReference>
<dbReference type="OrthoDB" id="193931at2759"/>
<keyword evidence="5" id="KW-1185">Reference proteome</keyword>
<dbReference type="PROSITE" id="PS50011">
    <property type="entry name" value="PROTEIN_KINASE_DOM"/>
    <property type="match status" value="1"/>
</dbReference>